<dbReference type="AlphaFoldDB" id="A0A138AUP6"/>
<comment type="caution">
    <text evidence="2">The sequence shown here is derived from an EMBL/GenBank/DDBJ whole genome shotgun (WGS) entry which is preliminary data.</text>
</comment>
<dbReference type="GO" id="GO:0016491">
    <property type="term" value="F:oxidoreductase activity"/>
    <property type="evidence" value="ECO:0007669"/>
    <property type="project" value="InterPro"/>
</dbReference>
<proteinExistence type="predicted"/>
<dbReference type="OrthoDB" id="3456672at2"/>
<evidence type="ECO:0000313" key="3">
    <source>
        <dbReference type="Proteomes" id="UP000070258"/>
    </source>
</evidence>
<protein>
    <recommendedName>
        <fullName evidence="1">ER-bound oxygenase mpaB/mpaB'/Rubber oxygenase catalytic domain-containing protein</fullName>
    </recommendedName>
</protein>
<dbReference type="RefSeq" id="WP_068570238.1">
    <property type="nucleotide sequence ID" value="NZ_LSRF01000007.1"/>
</dbReference>
<dbReference type="PANTHER" id="PTHR36151:SF3">
    <property type="entry name" value="ER-BOUND OXYGENASE MPAB_MPAB'_RUBBER OXYGENASE CATALYTIC DOMAIN-CONTAINING PROTEIN"/>
    <property type="match status" value="1"/>
</dbReference>
<organism evidence="2 3">
    <name type="scientific">Tsukamurella pseudospumae</name>
    <dbReference type="NCBI Taxonomy" id="239498"/>
    <lineage>
        <taxon>Bacteria</taxon>
        <taxon>Bacillati</taxon>
        <taxon>Actinomycetota</taxon>
        <taxon>Actinomycetes</taxon>
        <taxon>Mycobacteriales</taxon>
        <taxon>Tsukamurellaceae</taxon>
        <taxon>Tsukamurella</taxon>
    </lineage>
</organism>
<reference evidence="3" key="1">
    <citation type="submission" date="2016-02" db="EMBL/GenBank/DDBJ databases">
        <authorList>
            <person name="Wen L."/>
            <person name="He K."/>
            <person name="Yang H."/>
        </authorList>
    </citation>
    <scope>NUCLEOTIDE SEQUENCE [LARGE SCALE GENOMIC DNA]</scope>
    <source>
        <strain evidence="3">JCM 15929</strain>
    </source>
</reference>
<dbReference type="PANTHER" id="PTHR36151">
    <property type="entry name" value="BLR2777 PROTEIN"/>
    <property type="match status" value="1"/>
</dbReference>
<gene>
    <name evidence="2" type="ORF">AXK60_21800</name>
</gene>
<name>A0A138AUP6_9ACTN</name>
<accession>A0A138AUP6</accession>
<dbReference type="STRING" id="239498.AXK60_21800"/>
<evidence type="ECO:0000313" key="2">
    <source>
        <dbReference type="EMBL" id="KXP14178.1"/>
    </source>
</evidence>
<feature type="domain" description="ER-bound oxygenase mpaB/mpaB'/Rubber oxygenase catalytic" evidence="1">
    <location>
        <begin position="23"/>
        <end position="226"/>
    </location>
</feature>
<dbReference type="Pfam" id="PF09995">
    <property type="entry name" value="MPAB_Lcp_cat"/>
    <property type="match status" value="1"/>
</dbReference>
<sequence length="229" mass="25683">MARSTRVDQSILLTYLDTGAFRATLPRAVGLQVLHPAIAASFDDHVHTSVWGHKTRSVEALIRLAYDPGHAMWTIRYAHEHVKGIDANGDRYHALDPELFHFQHATYVDALFTAIGVYGPGLRDDQRDQLYAECCQWYAGYGISTRPVPETWESFVAYFSEACAGLAVTAAGERFGREVLRPPRWSIGHVPRFAARAVQHSRAKELLGVHLSSTERAAWQLYTAARRAH</sequence>
<dbReference type="InterPro" id="IPR018713">
    <property type="entry name" value="MPAB/Lcp_cat_dom"/>
</dbReference>
<dbReference type="EMBL" id="LSRF01000007">
    <property type="protein sequence ID" value="KXP14178.1"/>
    <property type="molecule type" value="Genomic_DNA"/>
</dbReference>
<evidence type="ECO:0000259" key="1">
    <source>
        <dbReference type="Pfam" id="PF09995"/>
    </source>
</evidence>
<dbReference type="Proteomes" id="UP000070258">
    <property type="component" value="Unassembled WGS sequence"/>
</dbReference>